<name>A0A8H4NYC3_9HYPO</name>
<evidence type="ECO:0000256" key="1">
    <source>
        <dbReference type="ARBA" id="ARBA00008072"/>
    </source>
</evidence>
<evidence type="ECO:0000259" key="4">
    <source>
        <dbReference type="SMART" id="SM00829"/>
    </source>
</evidence>
<keyword evidence="6" id="KW-1185">Reference proteome</keyword>
<feature type="domain" description="Enoyl reductase (ER)" evidence="4">
    <location>
        <begin position="13"/>
        <end position="344"/>
    </location>
</feature>
<gene>
    <name evidence="5" type="ORF">F53441_7500</name>
</gene>
<dbReference type="InterPro" id="IPR047122">
    <property type="entry name" value="Trans-enoyl_RdTase-like"/>
</dbReference>
<dbReference type="Gene3D" id="3.40.50.720">
    <property type="entry name" value="NAD(P)-binding Rossmann-like Domain"/>
    <property type="match status" value="1"/>
</dbReference>
<organism evidence="5 6">
    <name type="scientific">Fusarium austroafricanum</name>
    <dbReference type="NCBI Taxonomy" id="2364996"/>
    <lineage>
        <taxon>Eukaryota</taxon>
        <taxon>Fungi</taxon>
        <taxon>Dikarya</taxon>
        <taxon>Ascomycota</taxon>
        <taxon>Pezizomycotina</taxon>
        <taxon>Sordariomycetes</taxon>
        <taxon>Hypocreomycetidae</taxon>
        <taxon>Hypocreales</taxon>
        <taxon>Nectriaceae</taxon>
        <taxon>Fusarium</taxon>
        <taxon>Fusarium concolor species complex</taxon>
    </lineage>
</organism>
<sequence>MAPRNRASWLKEKQSPQNVVDDAPYTEPSTNELVIKTAATAINPADFMIQKLGILINEYPAILGCDVVGQVVQVHPSLADKFEIGDRVVGAAQPLRPKGDCYCYSAFQDYVVLQAPCIAKIPNDVPYKDAVVLPLAFNTAASCLFTAETLELPGPKMPMPESGINGHFIVWGASSSVGACAVQLATAAGYAVIGVGSTKNHGMIQDAGAVKAFDQANSSIVYDISEYLRGKEVVGAFLAVNSEDALKAMCKILDSVGGKKFISSVVPGSEAWATAGVKVTTNFMTGSESRLQCQDAVWPWLNEAMERGEMKYLPKPQVVGNGLGDIQKACDLLEKGVSAKKLVVLI</sequence>
<proteinExistence type="inferred from homology"/>
<dbReference type="EMBL" id="JAADJG010000303">
    <property type="protein sequence ID" value="KAF4449176.1"/>
    <property type="molecule type" value="Genomic_DNA"/>
</dbReference>
<dbReference type="Gene3D" id="3.90.180.10">
    <property type="entry name" value="Medium-chain alcohol dehydrogenases, catalytic domain"/>
    <property type="match status" value="1"/>
</dbReference>
<comment type="caution">
    <text evidence="5">The sequence shown here is derived from an EMBL/GenBank/DDBJ whole genome shotgun (WGS) entry which is preliminary data.</text>
</comment>
<evidence type="ECO:0000313" key="6">
    <source>
        <dbReference type="Proteomes" id="UP000605986"/>
    </source>
</evidence>
<comment type="similarity">
    <text evidence="1">Belongs to the zinc-containing alcohol dehydrogenase family.</text>
</comment>
<dbReference type="GO" id="GO:0016651">
    <property type="term" value="F:oxidoreductase activity, acting on NAD(P)H"/>
    <property type="evidence" value="ECO:0007669"/>
    <property type="project" value="InterPro"/>
</dbReference>
<dbReference type="InterPro" id="IPR011032">
    <property type="entry name" value="GroES-like_sf"/>
</dbReference>
<dbReference type="InterPro" id="IPR036291">
    <property type="entry name" value="NAD(P)-bd_dom_sf"/>
</dbReference>
<evidence type="ECO:0000256" key="2">
    <source>
        <dbReference type="ARBA" id="ARBA00023002"/>
    </source>
</evidence>
<protein>
    <submittedName>
        <fullName evidence="5">Putative alcohol dehydrogenase</fullName>
    </submittedName>
</protein>
<dbReference type="Proteomes" id="UP000605986">
    <property type="component" value="Unassembled WGS sequence"/>
</dbReference>
<evidence type="ECO:0000313" key="5">
    <source>
        <dbReference type="EMBL" id="KAF4449176.1"/>
    </source>
</evidence>
<dbReference type="SMART" id="SM00829">
    <property type="entry name" value="PKS_ER"/>
    <property type="match status" value="1"/>
</dbReference>
<dbReference type="CDD" id="cd08249">
    <property type="entry name" value="enoyl_reductase_like"/>
    <property type="match status" value="1"/>
</dbReference>
<dbReference type="OrthoDB" id="3509362at2759"/>
<dbReference type="PANTHER" id="PTHR45348:SF2">
    <property type="entry name" value="ZINC-TYPE ALCOHOL DEHYDROGENASE-LIKE PROTEIN C2E1P3.01"/>
    <property type="match status" value="1"/>
</dbReference>
<dbReference type="InterPro" id="IPR020843">
    <property type="entry name" value="ER"/>
</dbReference>
<evidence type="ECO:0000256" key="3">
    <source>
        <dbReference type="SAM" id="MobiDB-lite"/>
    </source>
</evidence>
<reference evidence="5" key="1">
    <citation type="submission" date="2020-01" db="EMBL/GenBank/DDBJ databases">
        <title>Identification and distribution of gene clusters putatively required for synthesis of sphingolipid metabolism inhibitors in phylogenetically diverse species of the filamentous fungus Fusarium.</title>
        <authorList>
            <person name="Kim H.-S."/>
            <person name="Busman M."/>
            <person name="Brown D.W."/>
            <person name="Divon H."/>
            <person name="Uhlig S."/>
            <person name="Proctor R.H."/>
        </authorList>
    </citation>
    <scope>NUCLEOTIDE SEQUENCE</scope>
    <source>
        <strain evidence="5">NRRL 53441</strain>
    </source>
</reference>
<accession>A0A8H4NYC3</accession>
<dbReference type="PANTHER" id="PTHR45348">
    <property type="entry name" value="HYPOTHETICAL OXIDOREDUCTASE (EUROFUNG)"/>
    <property type="match status" value="1"/>
</dbReference>
<keyword evidence="2" id="KW-0560">Oxidoreductase</keyword>
<dbReference type="AlphaFoldDB" id="A0A8H4NYC3"/>
<dbReference type="InterPro" id="IPR013154">
    <property type="entry name" value="ADH-like_N"/>
</dbReference>
<dbReference type="SUPFAM" id="SSF50129">
    <property type="entry name" value="GroES-like"/>
    <property type="match status" value="1"/>
</dbReference>
<dbReference type="SUPFAM" id="SSF51735">
    <property type="entry name" value="NAD(P)-binding Rossmann-fold domains"/>
    <property type="match status" value="1"/>
</dbReference>
<dbReference type="Pfam" id="PF08240">
    <property type="entry name" value="ADH_N"/>
    <property type="match status" value="1"/>
</dbReference>
<feature type="region of interest" description="Disordered" evidence="3">
    <location>
        <begin position="1"/>
        <end position="23"/>
    </location>
</feature>